<evidence type="ECO:0000313" key="5">
    <source>
        <dbReference type="Proteomes" id="UP000282613"/>
    </source>
</evidence>
<dbReference type="SMART" id="SM00248">
    <property type="entry name" value="ANK"/>
    <property type="match status" value="2"/>
</dbReference>
<dbReference type="STRING" id="60517.A0A0R3VUQ6"/>
<gene>
    <name evidence="4" type="ORF">TASK_LOCUS1073</name>
</gene>
<dbReference type="WBParaSite" id="TASK_0000107201-mRNA-1">
    <property type="protein sequence ID" value="TASK_0000107201-mRNA-1"/>
    <property type="gene ID" value="TASK_0000107201"/>
</dbReference>
<dbReference type="SUPFAM" id="SSF48403">
    <property type="entry name" value="Ankyrin repeat"/>
    <property type="match status" value="1"/>
</dbReference>
<dbReference type="InterPro" id="IPR036770">
    <property type="entry name" value="Ankyrin_rpt-contain_sf"/>
</dbReference>
<dbReference type="OrthoDB" id="21416at2759"/>
<keyword evidence="5" id="KW-1185">Reference proteome</keyword>
<protein>
    <submittedName>
        <fullName evidence="6">ANK_REP_REGION domain-containing protein</fullName>
    </submittedName>
</protein>
<dbReference type="AlphaFoldDB" id="A0A0R3VUQ6"/>
<dbReference type="Proteomes" id="UP000282613">
    <property type="component" value="Unassembled WGS sequence"/>
</dbReference>
<keyword evidence="1" id="KW-0677">Repeat</keyword>
<keyword evidence="2 3" id="KW-0040">ANK repeat</keyword>
<dbReference type="PANTHER" id="PTHR24198">
    <property type="entry name" value="ANKYRIN REPEAT AND PROTEIN KINASE DOMAIN-CONTAINING PROTEIN"/>
    <property type="match status" value="1"/>
</dbReference>
<name>A0A0R3VUQ6_TAEAS</name>
<evidence type="ECO:0000313" key="6">
    <source>
        <dbReference type="WBParaSite" id="TASK_0000107201-mRNA-1"/>
    </source>
</evidence>
<accession>A0A0R3VUQ6</accession>
<dbReference type="Gene3D" id="1.25.40.20">
    <property type="entry name" value="Ankyrin repeat-containing domain"/>
    <property type="match status" value="1"/>
</dbReference>
<dbReference type="PANTHER" id="PTHR24198:SF165">
    <property type="entry name" value="ANKYRIN REPEAT-CONTAINING PROTEIN-RELATED"/>
    <property type="match status" value="1"/>
</dbReference>
<evidence type="ECO:0000256" key="1">
    <source>
        <dbReference type="ARBA" id="ARBA00022737"/>
    </source>
</evidence>
<dbReference type="InterPro" id="IPR002110">
    <property type="entry name" value="Ankyrin_rpt"/>
</dbReference>
<dbReference type="Pfam" id="PF12796">
    <property type="entry name" value="Ank_2"/>
    <property type="match status" value="1"/>
</dbReference>
<evidence type="ECO:0000256" key="2">
    <source>
        <dbReference type="ARBA" id="ARBA00023043"/>
    </source>
</evidence>
<feature type="repeat" description="ANK" evidence="3">
    <location>
        <begin position="58"/>
        <end position="90"/>
    </location>
</feature>
<evidence type="ECO:0000256" key="3">
    <source>
        <dbReference type="PROSITE-ProRule" id="PRU00023"/>
    </source>
</evidence>
<organism evidence="6">
    <name type="scientific">Taenia asiatica</name>
    <name type="common">Asian tapeworm</name>
    <dbReference type="NCBI Taxonomy" id="60517"/>
    <lineage>
        <taxon>Eukaryota</taxon>
        <taxon>Metazoa</taxon>
        <taxon>Spiralia</taxon>
        <taxon>Lophotrochozoa</taxon>
        <taxon>Platyhelminthes</taxon>
        <taxon>Cestoda</taxon>
        <taxon>Eucestoda</taxon>
        <taxon>Cyclophyllidea</taxon>
        <taxon>Taeniidae</taxon>
        <taxon>Taenia</taxon>
    </lineage>
</organism>
<reference evidence="6" key="1">
    <citation type="submission" date="2017-02" db="UniProtKB">
        <authorList>
            <consortium name="WormBaseParasite"/>
        </authorList>
    </citation>
    <scope>IDENTIFICATION</scope>
</reference>
<dbReference type="PROSITE" id="PS50297">
    <property type="entry name" value="ANK_REP_REGION"/>
    <property type="match status" value="2"/>
</dbReference>
<proteinExistence type="predicted"/>
<feature type="repeat" description="ANK" evidence="3">
    <location>
        <begin position="25"/>
        <end position="57"/>
    </location>
</feature>
<evidence type="ECO:0000313" key="4">
    <source>
        <dbReference type="EMBL" id="VDK22402.1"/>
    </source>
</evidence>
<sequence>MISSSFLLTSQNPNNVNPNIILCEDGEVPLLKAAKRGCDRALHVILEHGASVTATDTWNNTALHYAAEAGKISCVHQLLQRGSPINALNYYEFTPLMCLHDTQIEPI</sequence>
<reference evidence="4 5" key="2">
    <citation type="submission" date="2018-11" db="EMBL/GenBank/DDBJ databases">
        <authorList>
            <consortium name="Pathogen Informatics"/>
        </authorList>
    </citation>
    <scope>NUCLEOTIDE SEQUENCE [LARGE SCALE GENOMIC DNA]</scope>
</reference>
<dbReference type="EMBL" id="UYRS01000205">
    <property type="protein sequence ID" value="VDK22402.1"/>
    <property type="molecule type" value="Genomic_DNA"/>
</dbReference>
<dbReference type="PROSITE" id="PS50088">
    <property type="entry name" value="ANK_REPEAT"/>
    <property type="match status" value="2"/>
</dbReference>